<protein>
    <submittedName>
        <fullName evidence="2">Uncharacterized protein</fullName>
    </submittedName>
</protein>
<dbReference type="AlphaFoldDB" id="A0A8S3TEV3"/>
<feature type="transmembrane region" description="Helical" evidence="1">
    <location>
        <begin position="45"/>
        <end position="64"/>
    </location>
</feature>
<evidence type="ECO:0000313" key="2">
    <source>
        <dbReference type="EMBL" id="CAG2230053.1"/>
    </source>
</evidence>
<name>A0A8S3TEV3_MYTED</name>
<keyword evidence="3" id="KW-1185">Reference proteome</keyword>
<accession>A0A8S3TEV3</accession>
<keyword evidence="1" id="KW-0472">Membrane</keyword>
<dbReference type="EMBL" id="CAJPWZ010002046">
    <property type="protein sequence ID" value="CAG2230053.1"/>
    <property type="molecule type" value="Genomic_DNA"/>
</dbReference>
<evidence type="ECO:0000256" key="1">
    <source>
        <dbReference type="SAM" id="Phobius"/>
    </source>
</evidence>
<comment type="caution">
    <text evidence="2">The sequence shown here is derived from an EMBL/GenBank/DDBJ whole genome shotgun (WGS) entry which is preliminary data.</text>
</comment>
<reference evidence="2" key="1">
    <citation type="submission" date="2021-03" db="EMBL/GenBank/DDBJ databases">
        <authorList>
            <person name="Bekaert M."/>
        </authorList>
    </citation>
    <scope>NUCLEOTIDE SEQUENCE</scope>
</reference>
<organism evidence="2 3">
    <name type="scientific">Mytilus edulis</name>
    <name type="common">Blue mussel</name>
    <dbReference type="NCBI Taxonomy" id="6550"/>
    <lineage>
        <taxon>Eukaryota</taxon>
        <taxon>Metazoa</taxon>
        <taxon>Spiralia</taxon>
        <taxon>Lophotrochozoa</taxon>
        <taxon>Mollusca</taxon>
        <taxon>Bivalvia</taxon>
        <taxon>Autobranchia</taxon>
        <taxon>Pteriomorphia</taxon>
        <taxon>Mytilida</taxon>
        <taxon>Mytiloidea</taxon>
        <taxon>Mytilidae</taxon>
        <taxon>Mytilinae</taxon>
        <taxon>Mytilus</taxon>
    </lineage>
</organism>
<dbReference type="Proteomes" id="UP000683360">
    <property type="component" value="Unassembled WGS sequence"/>
</dbReference>
<proteinExistence type="predicted"/>
<evidence type="ECO:0000313" key="3">
    <source>
        <dbReference type="Proteomes" id="UP000683360"/>
    </source>
</evidence>
<gene>
    <name evidence="2" type="ORF">MEDL_42925</name>
</gene>
<keyword evidence="1" id="KW-1133">Transmembrane helix</keyword>
<keyword evidence="1" id="KW-0812">Transmembrane</keyword>
<dbReference type="OrthoDB" id="10063844at2759"/>
<sequence length="243" mass="28625">MIFMHSMAQEQLVPYCSQEAKTNSNPILSGYFSYLNGSTSSNYKFMLEVVFTYCLAIFVFRAGIRRNNSNAIQAGKVKFSPLFFGFNMPFIWISEIQLSEYNVRHKSWRSQTNLTVLVVMIQKEKVVDFVLENINRKSKMWMPSGLPDKKKWREVCRNIDRLDELQDHMYNILHLQPADDDYVFSYDLPEEIFNFRKIIRNSSYFDQKELTTLQGKPLDRELIDFTNKSRDHRNDFSITSGGE</sequence>